<evidence type="ECO:0000256" key="2">
    <source>
        <dbReference type="ARBA" id="ARBA00022448"/>
    </source>
</evidence>
<dbReference type="OrthoDB" id="301415at2759"/>
<feature type="transmembrane region" description="Helical" evidence="9">
    <location>
        <begin position="880"/>
        <end position="898"/>
    </location>
</feature>
<evidence type="ECO:0000256" key="3">
    <source>
        <dbReference type="ARBA" id="ARBA00022692"/>
    </source>
</evidence>
<reference evidence="12 13" key="1">
    <citation type="journal article" date="2008" name="Nature">
        <title>The Trichoplax genome and the nature of placozoans.</title>
        <authorList>
            <person name="Srivastava M."/>
            <person name="Begovic E."/>
            <person name="Chapman J."/>
            <person name="Putnam N.H."/>
            <person name="Hellsten U."/>
            <person name="Kawashima T."/>
            <person name="Kuo A."/>
            <person name="Mitros T."/>
            <person name="Salamov A."/>
            <person name="Carpenter M.L."/>
            <person name="Signorovitch A.Y."/>
            <person name="Moreno M.A."/>
            <person name="Kamm K."/>
            <person name="Grimwood J."/>
            <person name="Schmutz J."/>
            <person name="Shapiro H."/>
            <person name="Grigoriev I.V."/>
            <person name="Buss L.W."/>
            <person name="Schierwater B."/>
            <person name="Dellaporta S.L."/>
            <person name="Rokhsar D.S."/>
        </authorList>
    </citation>
    <scope>NUCLEOTIDE SEQUENCE [LARGE SCALE GENOMIC DNA]</scope>
    <source>
        <strain evidence="12 13">Grell-BS-1999</strain>
    </source>
</reference>
<keyword evidence="6 9" id="KW-0472">Membrane</keyword>
<dbReference type="Proteomes" id="UP000009022">
    <property type="component" value="Unassembled WGS sequence"/>
</dbReference>
<dbReference type="Pfam" id="PF25508">
    <property type="entry name" value="TRPM2"/>
    <property type="match status" value="1"/>
</dbReference>
<evidence type="ECO:0000256" key="8">
    <source>
        <dbReference type="SAM" id="MobiDB-lite"/>
    </source>
</evidence>
<evidence type="ECO:0000259" key="11">
    <source>
        <dbReference type="Pfam" id="PF25508"/>
    </source>
</evidence>
<evidence type="ECO:0000256" key="5">
    <source>
        <dbReference type="ARBA" id="ARBA00023065"/>
    </source>
</evidence>
<dbReference type="PANTHER" id="PTHR13800:SF12">
    <property type="entry name" value="TRANSIENT RECEPTOR POTENTIAL CATION CHANNEL SUBFAMILY M MEMBER-LIKE 2"/>
    <property type="match status" value="1"/>
</dbReference>
<feature type="transmembrane region" description="Helical" evidence="9">
    <location>
        <begin position="1007"/>
        <end position="1028"/>
    </location>
</feature>
<evidence type="ECO:0000313" key="13">
    <source>
        <dbReference type="Proteomes" id="UP000009022"/>
    </source>
</evidence>
<dbReference type="PhylomeDB" id="B3S4D3"/>
<dbReference type="PANTHER" id="PTHR13800">
    <property type="entry name" value="TRANSIENT RECEPTOR POTENTIAL CATION CHANNEL, SUBFAMILY M, MEMBER 6"/>
    <property type="match status" value="1"/>
</dbReference>
<evidence type="ECO:0000256" key="7">
    <source>
        <dbReference type="ARBA" id="ARBA00023303"/>
    </source>
</evidence>
<keyword evidence="4 9" id="KW-1133">Transmembrane helix</keyword>
<name>B3S4D3_TRIAD</name>
<evidence type="ECO:0000313" key="12">
    <source>
        <dbReference type="EMBL" id="EDV22440.1"/>
    </source>
</evidence>
<feature type="transmembrane region" description="Helical" evidence="9">
    <location>
        <begin position="944"/>
        <end position="962"/>
    </location>
</feature>
<keyword evidence="13" id="KW-1185">Reference proteome</keyword>
<evidence type="ECO:0000256" key="1">
    <source>
        <dbReference type="ARBA" id="ARBA00004141"/>
    </source>
</evidence>
<dbReference type="KEGG" id="tad:TRIADDRAFT_59044"/>
<feature type="transmembrane region" description="Helical" evidence="9">
    <location>
        <begin position="1088"/>
        <end position="1113"/>
    </location>
</feature>
<dbReference type="GeneID" id="6756376"/>
<dbReference type="InterPro" id="IPR050927">
    <property type="entry name" value="TRPM"/>
</dbReference>
<dbReference type="GO" id="GO:0099604">
    <property type="term" value="F:ligand-gated calcium channel activity"/>
    <property type="evidence" value="ECO:0000318"/>
    <property type="project" value="GO_Central"/>
</dbReference>
<proteinExistence type="predicted"/>
<dbReference type="RefSeq" id="XP_002114984.1">
    <property type="nucleotide sequence ID" value="XM_002114948.1"/>
</dbReference>
<accession>B3S4D3</accession>
<dbReference type="InterPro" id="IPR057366">
    <property type="entry name" value="TRPM-like"/>
</dbReference>
<dbReference type="OMA" id="QANMERY"/>
<dbReference type="GO" id="GO:0070588">
    <property type="term" value="P:calcium ion transmembrane transport"/>
    <property type="evidence" value="ECO:0000318"/>
    <property type="project" value="GO_Central"/>
</dbReference>
<dbReference type="AlphaFoldDB" id="B3S4D3"/>
<dbReference type="GO" id="GO:0005886">
    <property type="term" value="C:plasma membrane"/>
    <property type="evidence" value="ECO:0000318"/>
    <property type="project" value="GO_Central"/>
</dbReference>
<dbReference type="Pfam" id="PF18139">
    <property type="entry name" value="LSDAT_euk"/>
    <property type="match status" value="1"/>
</dbReference>
<comment type="subcellular location">
    <subcellularLocation>
        <location evidence="1">Membrane</location>
        <topology evidence="1">Multi-pass membrane protein</topology>
    </subcellularLocation>
</comment>
<evidence type="ECO:0000259" key="10">
    <source>
        <dbReference type="Pfam" id="PF18139"/>
    </source>
</evidence>
<keyword evidence="2" id="KW-0813">Transport</keyword>
<sequence>MAEGAIDDFVAKNFKLYQKPPSKENNITDAYGEIEFNYAGYEASKAKYLKTSINAEIAKIGELFLNYWNIREPDLVMSMVGGFENLPRKPSILRLNQNLAAIMKRICSYHSTAIITSGYCEGFIRSTAKAVNKQGTIIGIPSWNSVFKKELLTSKKGKGRFPAKYVVNKRESTVGVSALPLDPCHSHFLLPDDDSNGSEGEEIPFRIKIEEFLSKKLVRSHKRTRVFSKVPIVCIVIGGDENTFRYVDEALQKNHQIVIVPGGEGAADIICSHLSNKSITKLNDAAKKSIQEALCKTFKWSVSKDNDKIDRCIKGIKAILSHRSKVTIVKETATAEVLENAIFKCLYALAQNKEEKRSLEVVWNKVDLGKLISNNLEAEGSDDEEGESQLAIFKFPAKNMLSSTNALANKDGNEINRSWTDAEKYRVQKDAAKAITANNDTGKPSKKSSKPKDIAITTNKASKINQRSVSSQDLSGPIPSKRSPLPKTPEHEVITQPSVSPRSRKSSGERSQHISRYNALTVLDATIRDGLKENLRALITTKQVQAEQALEVALTRDHLTGNHIAIVDFLIKNEFIDMSTFVTAETLERIYDKTWNIPSSVMYWARKIKIIKEEKKERKSLLFEAGKILSVLISDHCTNVYSQFGEDIETAIIDVDDGNSGDPFTHLFLWSIMTGRYKLSYVLWKRVDHPITAAIAANRILWRLSTNSVFKEKSREEFIQLKDEFQTNSDKFMRLAVKIMDEQYKHHPINTVIMLLQELPEWGFKSSFSMAFSSSSLVPFNTHNAYVDCLRYLWTGDFAVFTPLWKVILAFILPIPCLLFPSFIKSKALRIGCYSKTNVSFNNDDEDSVSTTRSSNLCKDFILRVYHFYTAPRIKFTTNFLAYVAFLIYFAIFLLFLYEDKSMNIYEVILTVWCLALVFEEIHQIMETPRKTFYKKVRLWNSEYWNRIDAGALITFFIIVVLRNFFPIVYFGRIFYAIDFIIFCSRSLQILSIWSNHGPKLVMIRKLLNDLMSFVVILSIFLISFGVATEVVLRSGPEYKNYQFTARNIFALPYYRIYGELYLDDANLDCKNETLGTSLYNNCMARNVIVNILIVIYLLITTILLLNLLIAIFNLSCCNCKVYCFQALHREILKQHLMTVNYDLWYKIQNEEREALCRVTSQTFKNEDGKAVEKNYVFPNKIQIGTISDIDIYAGLERDSFASMNDILHDLLERQANMERYLYKTQSNSKSTSKSKTSMLR</sequence>
<organism evidence="12 13">
    <name type="scientific">Trichoplax adhaerens</name>
    <name type="common">Trichoplax reptans</name>
    <dbReference type="NCBI Taxonomy" id="10228"/>
    <lineage>
        <taxon>Eukaryota</taxon>
        <taxon>Metazoa</taxon>
        <taxon>Placozoa</taxon>
        <taxon>Uniplacotomia</taxon>
        <taxon>Trichoplacea</taxon>
        <taxon>Trichoplacidae</taxon>
        <taxon>Trichoplax</taxon>
    </lineage>
</organism>
<feature type="transmembrane region" description="Helical" evidence="9">
    <location>
        <begin position="798"/>
        <end position="820"/>
    </location>
</feature>
<keyword evidence="7" id="KW-0407">Ion channel</keyword>
<feature type="domain" description="TRPM SLOG" evidence="10">
    <location>
        <begin position="46"/>
        <end position="307"/>
    </location>
</feature>
<protein>
    <submittedName>
        <fullName evidence="12">Uncharacterized protein</fullName>
    </submittedName>
</protein>
<evidence type="ECO:0000256" key="6">
    <source>
        <dbReference type="ARBA" id="ARBA00023136"/>
    </source>
</evidence>
<dbReference type="EMBL" id="DS985249">
    <property type="protein sequence ID" value="EDV22440.1"/>
    <property type="molecule type" value="Genomic_DNA"/>
</dbReference>
<dbReference type="HOGENOM" id="CLU_001390_0_3_1"/>
<dbReference type="eggNOG" id="KOG3614">
    <property type="taxonomic scope" value="Eukaryota"/>
</dbReference>
<keyword evidence="3 9" id="KW-0812">Transmembrane</keyword>
<evidence type="ECO:0000256" key="4">
    <source>
        <dbReference type="ARBA" id="ARBA00022989"/>
    </source>
</evidence>
<feature type="region of interest" description="Disordered" evidence="8">
    <location>
        <begin position="434"/>
        <end position="512"/>
    </location>
</feature>
<dbReference type="CTD" id="6756376"/>
<gene>
    <name evidence="12" type="ORF">TRIADDRAFT_59044</name>
</gene>
<dbReference type="InterPro" id="IPR041491">
    <property type="entry name" value="TRPM_SLOG"/>
</dbReference>
<feature type="compositionally biased region" description="Polar residues" evidence="8">
    <location>
        <begin position="456"/>
        <end position="474"/>
    </location>
</feature>
<keyword evidence="5" id="KW-0406">Ion transport</keyword>
<dbReference type="InParanoid" id="B3S4D3"/>
<evidence type="ECO:0000256" key="9">
    <source>
        <dbReference type="SAM" id="Phobius"/>
    </source>
</evidence>
<feature type="domain" description="TRPM-like" evidence="11">
    <location>
        <begin position="548"/>
        <end position="774"/>
    </location>
</feature>